<evidence type="ECO:0000256" key="1">
    <source>
        <dbReference type="SAM" id="Phobius"/>
    </source>
</evidence>
<protein>
    <submittedName>
        <fullName evidence="3">Uncharacterized protein</fullName>
    </submittedName>
</protein>
<dbReference type="AlphaFoldDB" id="A0A915KJN3"/>
<proteinExistence type="predicted"/>
<organism evidence="2 3">
    <name type="scientific">Romanomermis culicivorax</name>
    <name type="common">Nematode worm</name>
    <dbReference type="NCBI Taxonomy" id="13658"/>
    <lineage>
        <taxon>Eukaryota</taxon>
        <taxon>Metazoa</taxon>
        <taxon>Ecdysozoa</taxon>
        <taxon>Nematoda</taxon>
        <taxon>Enoplea</taxon>
        <taxon>Dorylaimia</taxon>
        <taxon>Mermithida</taxon>
        <taxon>Mermithoidea</taxon>
        <taxon>Mermithidae</taxon>
        <taxon>Romanomermis</taxon>
    </lineage>
</organism>
<reference evidence="3" key="1">
    <citation type="submission" date="2022-11" db="UniProtKB">
        <authorList>
            <consortium name="WormBaseParasite"/>
        </authorList>
    </citation>
    <scope>IDENTIFICATION</scope>
</reference>
<evidence type="ECO:0000313" key="2">
    <source>
        <dbReference type="Proteomes" id="UP000887565"/>
    </source>
</evidence>
<keyword evidence="2" id="KW-1185">Reference proteome</keyword>
<keyword evidence="1" id="KW-1133">Transmembrane helix</keyword>
<dbReference type="WBParaSite" id="nRc.2.0.1.t39030-RA">
    <property type="protein sequence ID" value="nRc.2.0.1.t39030-RA"/>
    <property type="gene ID" value="nRc.2.0.1.g39030"/>
</dbReference>
<dbReference type="Proteomes" id="UP000887565">
    <property type="component" value="Unplaced"/>
</dbReference>
<accession>A0A915KJN3</accession>
<keyword evidence="1" id="KW-0812">Transmembrane</keyword>
<sequence>MFQAIDDQFRSAGKGNMSYIFIVLLYYIAILWLKPVHGDQKKQMSVFEYCMEEILKPKYTSETEIEFYKTSFDESVDRRSPLECMAGIANRKEINDVSNNSQLQSIKSYQLEICTFLQWVFLLLLQHPEPKFALHQKIRHCSPLSLDDQHWTNFRRSKIDVDNGADFPSNFF</sequence>
<name>A0A915KJN3_ROMCU</name>
<feature type="transmembrane region" description="Helical" evidence="1">
    <location>
        <begin position="16"/>
        <end position="33"/>
    </location>
</feature>
<keyword evidence="1" id="KW-0472">Membrane</keyword>
<evidence type="ECO:0000313" key="3">
    <source>
        <dbReference type="WBParaSite" id="nRc.2.0.1.t39030-RA"/>
    </source>
</evidence>